<dbReference type="InterPro" id="IPR056738">
    <property type="entry name" value="NfeD1b_N"/>
</dbReference>
<keyword evidence="3 5" id="KW-1133">Transmembrane helix</keyword>
<dbReference type="AlphaFoldDB" id="A0A2R4XNU4"/>
<evidence type="ECO:0000256" key="2">
    <source>
        <dbReference type="ARBA" id="ARBA00022692"/>
    </source>
</evidence>
<name>A0A2R4XNU4_9BURK</name>
<dbReference type="Pfam" id="PF01957">
    <property type="entry name" value="NfeD"/>
    <property type="match status" value="1"/>
</dbReference>
<dbReference type="Proteomes" id="UP000244571">
    <property type="component" value="Chromosome"/>
</dbReference>
<evidence type="ECO:0000313" key="9">
    <source>
        <dbReference type="EMBL" id="AWB35477.1"/>
    </source>
</evidence>
<feature type="transmembrane region" description="Helical" evidence="5">
    <location>
        <begin position="286"/>
        <end position="304"/>
    </location>
</feature>
<gene>
    <name evidence="9" type="ORF">DBV39_18955</name>
</gene>
<dbReference type="InterPro" id="IPR002810">
    <property type="entry name" value="NfeD-like_C"/>
</dbReference>
<sequence length="461" mass="48459">MSPVLSRIRLLIPILLLLVLAAGHLSAWSSARQPLVYVAQVDGTIDLGLAPYIERVLSEAQNNQATAVVLQINTFGGRVDAAVQIRDALIKSPVNSIAFIDSRAISAGALISLATNAIVMTPGATIGAATPVQSSGTQTQPVSEKTVSYVRKEFGATAEARDRDPLIAQAMVDSDVEIPGLIEKGKLLTLTTREALEVGLADAQASTLTEALDELGIRNADIVQTQTNWAEEVVRFLTDPVVSSLLVTVAMLGIIVEIRTPGFGVPGALGLSALGLFMWGHWLVSLAGWEELLLAAAGILLLLVEAFVLPGFGIAGILGILAFLAAIMLSTVGDGASFEALLSAATRLGISMVVAILASLLLIRLLPRTRFGRHLILQTELEAGSGFTSEPVREHELVGQTGITTTTLRPAGIASIQGQRIDVVSDGEYIEAGSAVRVDHVDGNRVVVRRITVVQSPTGEA</sequence>
<dbReference type="InterPro" id="IPR029045">
    <property type="entry name" value="ClpP/crotonase-like_dom_sf"/>
</dbReference>
<dbReference type="InterPro" id="IPR012340">
    <property type="entry name" value="NA-bd_OB-fold"/>
</dbReference>
<dbReference type="Gene3D" id="2.40.50.140">
    <property type="entry name" value="Nucleic acid-binding proteins"/>
    <property type="match status" value="1"/>
</dbReference>
<protein>
    <submittedName>
        <fullName evidence="9">Peptidase</fullName>
    </submittedName>
</protein>
<dbReference type="InterPro" id="IPR052165">
    <property type="entry name" value="Membrane_assoc_protease"/>
</dbReference>
<evidence type="ECO:0000256" key="4">
    <source>
        <dbReference type="ARBA" id="ARBA00023136"/>
    </source>
</evidence>
<dbReference type="Pfam" id="PF25145">
    <property type="entry name" value="NfeD1b_N"/>
    <property type="match status" value="1"/>
</dbReference>
<dbReference type="PANTHER" id="PTHR33507:SF3">
    <property type="entry name" value="INNER MEMBRANE PROTEIN YBBJ"/>
    <property type="match status" value="1"/>
</dbReference>
<keyword evidence="10" id="KW-1185">Reference proteome</keyword>
<accession>A0A2R4XNU4</accession>
<evidence type="ECO:0000256" key="1">
    <source>
        <dbReference type="ARBA" id="ARBA00004141"/>
    </source>
</evidence>
<evidence type="ECO:0000259" key="7">
    <source>
        <dbReference type="Pfam" id="PF24961"/>
    </source>
</evidence>
<evidence type="ECO:0000256" key="3">
    <source>
        <dbReference type="ARBA" id="ARBA00022989"/>
    </source>
</evidence>
<dbReference type="EMBL" id="CP028901">
    <property type="protein sequence ID" value="AWB35477.1"/>
    <property type="molecule type" value="Genomic_DNA"/>
</dbReference>
<dbReference type="InterPro" id="IPR056739">
    <property type="entry name" value="NfeD_membrane"/>
</dbReference>
<dbReference type="KEGG" id="boz:DBV39_18955"/>
<proteinExistence type="predicted"/>
<evidence type="ECO:0000256" key="5">
    <source>
        <dbReference type="SAM" id="Phobius"/>
    </source>
</evidence>
<feature type="domain" description="NfeD1b N-terminal" evidence="8">
    <location>
        <begin position="36"/>
        <end position="224"/>
    </location>
</feature>
<dbReference type="GO" id="GO:0005886">
    <property type="term" value="C:plasma membrane"/>
    <property type="evidence" value="ECO:0007669"/>
    <property type="project" value="TreeGrafter"/>
</dbReference>
<dbReference type="Gene3D" id="3.90.226.10">
    <property type="entry name" value="2-enoyl-CoA Hydratase, Chain A, domain 1"/>
    <property type="match status" value="1"/>
</dbReference>
<feature type="transmembrane region" description="Helical" evidence="5">
    <location>
        <begin position="236"/>
        <end position="256"/>
    </location>
</feature>
<keyword evidence="4 5" id="KW-0472">Membrane</keyword>
<evidence type="ECO:0000259" key="6">
    <source>
        <dbReference type="Pfam" id="PF01957"/>
    </source>
</evidence>
<evidence type="ECO:0000313" key="10">
    <source>
        <dbReference type="Proteomes" id="UP000244571"/>
    </source>
</evidence>
<dbReference type="PANTHER" id="PTHR33507">
    <property type="entry name" value="INNER MEMBRANE PROTEIN YBBJ"/>
    <property type="match status" value="1"/>
</dbReference>
<dbReference type="SUPFAM" id="SSF141322">
    <property type="entry name" value="NfeD domain-like"/>
    <property type="match status" value="1"/>
</dbReference>
<feature type="domain" description="NfeD integral membrane" evidence="7">
    <location>
        <begin position="242"/>
        <end position="363"/>
    </location>
</feature>
<organism evidence="9 10">
    <name type="scientific">Orrella marina</name>
    <dbReference type="NCBI Taxonomy" id="2163011"/>
    <lineage>
        <taxon>Bacteria</taxon>
        <taxon>Pseudomonadati</taxon>
        <taxon>Pseudomonadota</taxon>
        <taxon>Betaproteobacteria</taxon>
        <taxon>Burkholderiales</taxon>
        <taxon>Alcaligenaceae</taxon>
        <taxon>Orrella</taxon>
    </lineage>
</organism>
<feature type="domain" description="NfeD-like C-terminal" evidence="6">
    <location>
        <begin position="395"/>
        <end position="450"/>
    </location>
</feature>
<keyword evidence="2 5" id="KW-0812">Transmembrane</keyword>
<reference evidence="9 10" key="1">
    <citation type="submission" date="2018-04" db="EMBL/GenBank/DDBJ databases">
        <title>Bordetella sp. HZ20 isolated from seawater.</title>
        <authorList>
            <person name="Sun C."/>
        </authorList>
    </citation>
    <scope>NUCLEOTIDE SEQUENCE [LARGE SCALE GENOMIC DNA]</scope>
    <source>
        <strain evidence="9 10">HZ20</strain>
    </source>
</reference>
<comment type="subcellular location">
    <subcellularLocation>
        <location evidence="1">Membrane</location>
        <topology evidence="1">Multi-pass membrane protein</topology>
    </subcellularLocation>
</comment>
<dbReference type="Pfam" id="PF24961">
    <property type="entry name" value="NfeD_membrane"/>
    <property type="match status" value="1"/>
</dbReference>
<dbReference type="SUPFAM" id="SSF52096">
    <property type="entry name" value="ClpP/crotonase"/>
    <property type="match status" value="1"/>
</dbReference>
<feature type="transmembrane region" description="Helical" evidence="5">
    <location>
        <begin position="344"/>
        <end position="366"/>
    </location>
</feature>
<feature type="transmembrane region" description="Helical" evidence="5">
    <location>
        <begin position="311"/>
        <end position="332"/>
    </location>
</feature>
<dbReference type="CDD" id="cd07021">
    <property type="entry name" value="Clp_protease_NfeD_like"/>
    <property type="match status" value="1"/>
</dbReference>
<evidence type="ECO:0000259" key="8">
    <source>
        <dbReference type="Pfam" id="PF25145"/>
    </source>
</evidence>